<keyword evidence="3" id="KW-0698">rRNA processing</keyword>
<proteinExistence type="inferred from homology"/>
<evidence type="ECO:0000256" key="4">
    <source>
        <dbReference type="ARBA" id="ARBA00023242"/>
    </source>
</evidence>
<dbReference type="STRING" id="34720.A0A151JVA2"/>
<comment type="subcellular location">
    <subcellularLocation>
        <location evidence="1">Nucleus</location>
    </subcellularLocation>
</comment>
<dbReference type="GO" id="GO:0005634">
    <property type="term" value="C:nucleus"/>
    <property type="evidence" value="ECO:0007669"/>
    <property type="project" value="UniProtKB-SubCell"/>
</dbReference>
<dbReference type="Pfam" id="PF05997">
    <property type="entry name" value="Nop52"/>
    <property type="match status" value="1"/>
</dbReference>
<keyword evidence="7" id="KW-1185">Reference proteome</keyword>
<protein>
    <submittedName>
        <fullName evidence="6">Ribosomal RNA processing protein 1 like protein</fullName>
    </submittedName>
</protein>
<evidence type="ECO:0000313" key="7">
    <source>
        <dbReference type="Proteomes" id="UP000078541"/>
    </source>
</evidence>
<dbReference type="AlphaFoldDB" id="A0A151JVA2"/>
<dbReference type="PANTHER" id="PTHR13026">
    <property type="entry name" value="NNP-1 PROTEIN NOVEL NUCLEAR PROTEIN 1 NOP52"/>
    <property type="match status" value="1"/>
</dbReference>
<evidence type="ECO:0000256" key="3">
    <source>
        <dbReference type="ARBA" id="ARBA00022552"/>
    </source>
</evidence>
<feature type="compositionally biased region" description="Basic residues" evidence="5">
    <location>
        <begin position="508"/>
        <end position="519"/>
    </location>
</feature>
<gene>
    <name evidence="6" type="ORF">ALC56_08288</name>
</gene>
<comment type="similarity">
    <text evidence="2">Belongs to the RRP1 family.</text>
</comment>
<dbReference type="EMBL" id="KQ981713">
    <property type="protein sequence ID" value="KYN37384.1"/>
    <property type="molecule type" value="Genomic_DNA"/>
</dbReference>
<dbReference type="PANTHER" id="PTHR13026:SF0">
    <property type="entry name" value="RIBOSOMAL RNA PROCESSING 1B"/>
    <property type="match status" value="1"/>
</dbReference>
<evidence type="ECO:0000256" key="1">
    <source>
        <dbReference type="ARBA" id="ARBA00004123"/>
    </source>
</evidence>
<evidence type="ECO:0000256" key="2">
    <source>
        <dbReference type="ARBA" id="ARBA00006374"/>
    </source>
</evidence>
<evidence type="ECO:0000313" key="6">
    <source>
        <dbReference type="EMBL" id="KYN37384.1"/>
    </source>
</evidence>
<dbReference type="GO" id="GO:0030688">
    <property type="term" value="C:preribosome, small subunit precursor"/>
    <property type="evidence" value="ECO:0007669"/>
    <property type="project" value="InterPro"/>
</dbReference>
<dbReference type="Proteomes" id="UP000078541">
    <property type="component" value="Unassembled WGS sequence"/>
</dbReference>
<organism evidence="6 7">
    <name type="scientific">Trachymyrmex septentrionalis</name>
    <dbReference type="NCBI Taxonomy" id="34720"/>
    <lineage>
        <taxon>Eukaryota</taxon>
        <taxon>Metazoa</taxon>
        <taxon>Ecdysozoa</taxon>
        <taxon>Arthropoda</taxon>
        <taxon>Hexapoda</taxon>
        <taxon>Insecta</taxon>
        <taxon>Pterygota</taxon>
        <taxon>Neoptera</taxon>
        <taxon>Endopterygota</taxon>
        <taxon>Hymenoptera</taxon>
        <taxon>Apocrita</taxon>
        <taxon>Aculeata</taxon>
        <taxon>Formicoidea</taxon>
        <taxon>Formicidae</taxon>
        <taxon>Myrmicinae</taxon>
        <taxon>Trachymyrmex</taxon>
    </lineage>
</organism>
<accession>A0A151JVA2</accession>
<evidence type="ECO:0000256" key="5">
    <source>
        <dbReference type="SAM" id="MobiDB-lite"/>
    </source>
</evidence>
<name>A0A151JVA2_9HYME</name>
<sequence>MAVRKYRRYDARVSSRKNEMKIPKISNKKPMESNDKSTKALIVANLQQEIKIARLLANNDKKVRDKVLKRLNKWLTVRSQSSFVFTKTDFMSLWKGLFYCMWMSDKMLIQEELAESLSKLVHCLKSKDTIILYTSCALQTLAAEWFGIDQYRLDKFSMLVRRILRQTFVVCKNHSWNMEWVTEFSKIFTQLFLHVKTGLGFNLHVTEIYLEELAKVGNGNLQEDVVHELVKPFAEYLVTTSDERQMKHIMRHIFRYLIFQSDIGLDYMEKFNAWRDAGFPCAHIDGMQKVDISDIEENTDNEDKQFSEAEPENEIEKPLDPRAGKVDIELPPIPFNAAKIAELLSTYKFHQSSTAKSRRQLLRLFDEFTELSQGKMPLGIKRVRKPNRQRKEMDSRKAALRLIKFDKNLVSDNVNKKRKREGSEKTVCDKTSIDNLKNGNTSDSEINAIKSENKLTDTTAKTELQDVDANVVPFKKRKRSDSTCNVSSTKSVIVNKKKLQIDTSKKSQATKKKLNKKSKKSIDKNVEHKAKKAVISVGQITKTSDLDQHTSISRISNKKVPLKETNNKPITKKGSEIKNKITSQKMPLKNNAIFYCIINPAIIMHYTKSHPMKKQTNLNNSTTEKKKVIFGLSRNTTQLTSEYIRQVRKSPAIPFDANKKPLNSVLKMNPIQSPLNPFYYTK</sequence>
<feature type="region of interest" description="Disordered" evidence="5">
    <location>
        <begin position="299"/>
        <end position="318"/>
    </location>
</feature>
<dbReference type="GO" id="GO:0006364">
    <property type="term" value="P:rRNA processing"/>
    <property type="evidence" value="ECO:0007669"/>
    <property type="project" value="UniProtKB-KW"/>
</dbReference>
<keyword evidence="4" id="KW-0539">Nucleus</keyword>
<feature type="region of interest" description="Disordered" evidence="5">
    <location>
        <begin position="503"/>
        <end position="524"/>
    </location>
</feature>
<dbReference type="InterPro" id="IPR010301">
    <property type="entry name" value="RRP1"/>
</dbReference>
<reference evidence="6 7" key="1">
    <citation type="submission" date="2016-03" db="EMBL/GenBank/DDBJ databases">
        <title>Trachymyrmex septentrionalis WGS genome.</title>
        <authorList>
            <person name="Nygaard S."/>
            <person name="Hu H."/>
            <person name="Boomsma J."/>
            <person name="Zhang G."/>
        </authorList>
    </citation>
    <scope>NUCLEOTIDE SEQUENCE [LARGE SCALE GENOMIC DNA]</scope>
    <source>
        <strain evidence="6">Tsep2-gDNA-1</strain>
        <tissue evidence="6">Whole body</tissue>
    </source>
</reference>